<dbReference type="EMBL" id="FOZW01000003">
    <property type="protein sequence ID" value="SFS64943.1"/>
    <property type="molecule type" value="Genomic_DNA"/>
</dbReference>
<dbReference type="RefSeq" id="WP_092422823.1">
    <property type="nucleotide sequence ID" value="NZ_FNCL01000003.1"/>
</dbReference>
<evidence type="ECO:0000313" key="2">
    <source>
        <dbReference type="Proteomes" id="UP000199392"/>
    </source>
</evidence>
<keyword evidence="2" id="KW-1185">Reference proteome</keyword>
<gene>
    <name evidence="1" type="ORF">SAMN04488050_103141</name>
</gene>
<dbReference type="Proteomes" id="UP000199392">
    <property type="component" value="Unassembled WGS sequence"/>
</dbReference>
<dbReference type="AlphaFoldDB" id="A0A1I6RJK5"/>
<name>A0A1I6RJK5_9RHOB</name>
<organism evidence="1 2">
    <name type="scientific">Alloyangia pacifica</name>
    <dbReference type="NCBI Taxonomy" id="311180"/>
    <lineage>
        <taxon>Bacteria</taxon>
        <taxon>Pseudomonadati</taxon>
        <taxon>Pseudomonadota</taxon>
        <taxon>Alphaproteobacteria</taxon>
        <taxon>Rhodobacterales</taxon>
        <taxon>Roseobacteraceae</taxon>
        <taxon>Alloyangia</taxon>
    </lineage>
</organism>
<reference evidence="2" key="1">
    <citation type="submission" date="2016-10" db="EMBL/GenBank/DDBJ databases">
        <authorList>
            <person name="Varghese N."/>
            <person name="Submissions S."/>
        </authorList>
    </citation>
    <scope>NUCLEOTIDE SEQUENCE [LARGE SCALE GENOMIC DNA]</scope>
    <source>
        <strain evidence="2">DSM 26894</strain>
    </source>
</reference>
<accession>A0A1I6RJK5</accession>
<proteinExistence type="predicted"/>
<protein>
    <submittedName>
        <fullName evidence="1">Uncharacterized protein</fullName>
    </submittedName>
</protein>
<dbReference type="STRING" id="311180.SAMN04488050_103141"/>
<sequence>MSGLETYPTLEDLAAEALSTARIAAIAIREDVLHRLAPQERTGPELLVRMFGAREIFAPQVLDHLNALETPLVERITECTFVVDRAEAGEGNVSPVFWQEARTTEEVDGLSKALAVILELKFLLEAIQDRLAAEAAIEALRQAL</sequence>
<evidence type="ECO:0000313" key="1">
    <source>
        <dbReference type="EMBL" id="SFS64943.1"/>
    </source>
</evidence>